<feature type="compositionally biased region" description="Polar residues" evidence="1">
    <location>
        <begin position="8"/>
        <end position="24"/>
    </location>
</feature>
<feature type="region of interest" description="Disordered" evidence="1">
    <location>
        <begin position="1"/>
        <end position="36"/>
    </location>
</feature>
<organism evidence="2">
    <name type="scientific">marine metagenome</name>
    <dbReference type="NCBI Taxonomy" id="408172"/>
    <lineage>
        <taxon>unclassified sequences</taxon>
        <taxon>metagenomes</taxon>
        <taxon>ecological metagenomes</taxon>
    </lineage>
</organism>
<dbReference type="EMBL" id="UINC01002017">
    <property type="protein sequence ID" value="SUZ91927.1"/>
    <property type="molecule type" value="Genomic_DNA"/>
</dbReference>
<reference evidence="2" key="1">
    <citation type="submission" date="2018-05" db="EMBL/GenBank/DDBJ databases">
        <authorList>
            <person name="Lanie J.A."/>
            <person name="Ng W.-L."/>
            <person name="Kazmierczak K.M."/>
            <person name="Andrzejewski T.M."/>
            <person name="Davidsen T.M."/>
            <person name="Wayne K.J."/>
            <person name="Tettelin H."/>
            <person name="Glass J.I."/>
            <person name="Rusch D."/>
            <person name="Podicherti R."/>
            <person name="Tsui H.-C.T."/>
            <person name="Winkler M.E."/>
        </authorList>
    </citation>
    <scope>NUCLEOTIDE SEQUENCE</scope>
</reference>
<gene>
    <name evidence="2" type="ORF">METZ01_LOCUS44781</name>
</gene>
<sequence length="36" mass="3713">MAGKRQATRTAMGSTGARQQTKSYPVNMKATAAGGQ</sequence>
<name>A0A381RPV7_9ZZZZ</name>
<proteinExistence type="predicted"/>
<evidence type="ECO:0000313" key="2">
    <source>
        <dbReference type="EMBL" id="SUZ91927.1"/>
    </source>
</evidence>
<protein>
    <submittedName>
        <fullName evidence="2">Uncharacterized protein</fullName>
    </submittedName>
</protein>
<evidence type="ECO:0000256" key="1">
    <source>
        <dbReference type="SAM" id="MobiDB-lite"/>
    </source>
</evidence>
<accession>A0A381RPV7</accession>
<dbReference type="AlphaFoldDB" id="A0A381RPV7"/>